<keyword evidence="5" id="KW-1185">Reference proteome</keyword>
<sequence length="112" mass="12374">LRLVGGNWNGEGRVEILHNGVWGTICDDYWDISDARVVCRELGYPNAVSAPWHAHFGLGSGPTWLDDVFCSGNETSIVDCEHRGWGVENCAHSEDASVICSSEYNLNNLCIY</sequence>
<reference evidence="4 5" key="1">
    <citation type="submission" date="2022-05" db="EMBL/GenBank/DDBJ databases">
        <authorList>
            <consortium name="Genoscope - CEA"/>
            <person name="William W."/>
        </authorList>
    </citation>
    <scope>NUCLEOTIDE SEQUENCE [LARGE SCALE GENOMIC DNA]</scope>
</reference>
<dbReference type="SUPFAM" id="SSF56487">
    <property type="entry name" value="SRCR-like"/>
    <property type="match status" value="1"/>
</dbReference>
<feature type="disulfide bond" evidence="2">
    <location>
        <begin position="70"/>
        <end position="80"/>
    </location>
</feature>
<dbReference type="PANTHER" id="PTHR48071:SF18">
    <property type="entry name" value="DELETED IN MALIGNANT BRAIN TUMORS 1 PROTEIN-RELATED"/>
    <property type="match status" value="1"/>
</dbReference>
<dbReference type="InterPro" id="IPR001190">
    <property type="entry name" value="SRCR"/>
</dbReference>
<dbReference type="Gene3D" id="3.10.250.10">
    <property type="entry name" value="SRCR-like domain"/>
    <property type="match status" value="1"/>
</dbReference>
<name>A0ABN8Q5D1_9CNID</name>
<dbReference type="PANTHER" id="PTHR48071">
    <property type="entry name" value="SRCR DOMAIN-CONTAINING PROTEIN"/>
    <property type="match status" value="1"/>
</dbReference>
<dbReference type="EMBL" id="CALNXI010001151">
    <property type="protein sequence ID" value="CAH3157617.1"/>
    <property type="molecule type" value="Genomic_DNA"/>
</dbReference>
<organism evidence="4 5">
    <name type="scientific">Porites evermanni</name>
    <dbReference type="NCBI Taxonomy" id="104178"/>
    <lineage>
        <taxon>Eukaryota</taxon>
        <taxon>Metazoa</taxon>
        <taxon>Cnidaria</taxon>
        <taxon>Anthozoa</taxon>
        <taxon>Hexacorallia</taxon>
        <taxon>Scleractinia</taxon>
        <taxon>Fungiina</taxon>
        <taxon>Poritidae</taxon>
        <taxon>Porites</taxon>
    </lineage>
</organism>
<protein>
    <recommendedName>
        <fullName evidence="3">SRCR domain-containing protein</fullName>
    </recommendedName>
</protein>
<dbReference type="PROSITE" id="PS50287">
    <property type="entry name" value="SRCR_2"/>
    <property type="match status" value="1"/>
</dbReference>
<dbReference type="SMART" id="SM00202">
    <property type="entry name" value="SR"/>
    <property type="match status" value="1"/>
</dbReference>
<accession>A0ABN8Q5D1</accession>
<proteinExistence type="predicted"/>
<feature type="disulfide bond" evidence="2">
    <location>
        <begin position="26"/>
        <end position="90"/>
    </location>
</feature>
<feature type="domain" description="SRCR" evidence="3">
    <location>
        <begin position="1"/>
        <end position="101"/>
    </location>
</feature>
<evidence type="ECO:0000313" key="4">
    <source>
        <dbReference type="EMBL" id="CAH3157617.1"/>
    </source>
</evidence>
<dbReference type="PROSITE" id="PS00420">
    <property type="entry name" value="SRCR_1"/>
    <property type="match status" value="1"/>
</dbReference>
<dbReference type="InterPro" id="IPR036772">
    <property type="entry name" value="SRCR-like_dom_sf"/>
</dbReference>
<evidence type="ECO:0000259" key="3">
    <source>
        <dbReference type="PROSITE" id="PS50287"/>
    </source>
</evidence>
<keyword evidence="1 2" id="KW-1015">Disulfide bond</keyword>
<evidence type="ECO:0000313" key="5">
    <source>
        <dbReference type="Proteomes" id="UP001159427"/>
    </source>
</evidence>
<dbReference type="Pfam" id="PF00530">
    <property type="entry name" value="SRCR"/>
    <property type="match status" value="1"/>
</dbReference>
<gene>
    <name evidence="4" type="ORF">PEVE_00002584</name>
</gene>
<dbReference type="Proteomes" id="UP001159427">
    <property type="component" value="Unassembled WGS sequence"/>
</dbReference>
<feature type="disulfide bond" evidence="2">
    <location>
        <begin position="39"/>
        <end position="100"/>
    </location>
</feature>
<evidence type="ECO:0000256" key="2">
    <source>
        <dbReference type="PROSITE-ProRule" id="PRU00196"/>
    </source>
</evidence>
<evidence type="ECO:0000256" key="1">
    <source>
        <dbReference type="ARBA" id="ARBA00023157"/>
    </source>
</evidence>
<dbReference type="PRINTS" id="PR00258">
    <property type="entry name" value="SPERACTRCPTR"/>
</dbReference>
<feature type="non-terminal residue" evidence="4">
    <location>
        <position position="1"/>
    </location>
</feature>
<comment type="caution">
    <text evidence="4">The sequence shown here is derived from an EMBL/GenBank/DDBJ whole genome shotgun (WGS) entry which is preliminary data.</text>
</comment>